<keyword evidence="3" id="KW-1185">Reference proteome</keyword>
<organism evidence="2 3">
    <name type="scientific">Eubacterium album</name>
    <dbReference type="NCBI Taxonomy" id="2978477"/>
    <lineage>
        <taxon>Bacteria</taxon>
        <taxon>Bacillati</taxon>
        <taxon>Bacillota</taxon>
        <taxon>Clostridia</taxon>
        <taxon>Eubacteriales</taxon>
        <taxon>Eubacteriaceae</taxon>
        <taxon>Eubacterium</taxon>
    </lineage>
</organism>
<dbReference type="RefSeq" id="WP_260978491.1">
    <property type="nucleotide sequence ID" value="NZ_JAODBU010000004.1"/>
</dbReference>
<gene>
    <name evidence="2" type="ORF">N5B56_05060</name>
</gene>
<name>A0ABT2LYT4_9FIRM</name>
<sequence>MRDKIKNKLYFDKYIERQMKRVLIYSADVNDGQIKEDRIQAVKSLINNIDVNIMIAKYSRGDDIDEIGEIYEDVFPKWLEVFEPDYYNKNIKMLSIGICLGVSKNSIMKVYEMLCTSRKEDWLYEFLVKSYIGEEVDNDIELLFKKQYGKLKKIIIESDGIMGIKNYLSKN</sequence>
<feature type="domain" description="PoNi N-terminal" evidence="1">
    <location>
        <begin position="15"/>
        <end position="108"/>
    </location>
</feature>
<dbReference type="InterPro" id="IPR028983">
    <property type="entry name" value="PA2201-like_C"/>
</dbReference>
<evidence type="ECO:0000313" key="2">
    <source>
        <dbReference type="EMBL" id="MCT7398456.1"/>
    </source>
</evidence>
<dbReference type="Gene3D" id="1.10.3920.10">
    <property type="entry name" value="PA2201 C-terminal domain-like"/>
    <property type="match status" value="1"/>
</dbReference>
<dbReference type="Pfam" id="PF08928">
    <property type="entry name" value="PoNi_N"/>
    <property type="match status" value="1"/>
</dbReference>
<dbReference type="Proteomes" id="UP001431199">
    <property type="component" value="Unassembled WGS sequence"/>
</dbReference>
<evidence type="ECO:0000313" key="3">
    <source>
        <dbReference type="Proteomes" id="UP001431199"/>
    </source>
</evidence>
<proteinExistence type="predicted"/>
<evidence type="ECO:0000259" key="1">
    <source>
        <dbReference type="Pfam" id="PF08928"/>
    </source>
</evidence>
<protein>
    <submittedName>
        <fullName evidence="2">DUF1910 domain-containing protein</fullName>
    </submittedName>
</protein>
<accession>A0ABT2LYT4</accession>
<reference evidence="2" key="1">
    <citation type="submission" date="2022-09" db="EMBL/GenBank/DDBJ databases">
        <title>Eubacterium sp. LFL-14 isolated from human feces.</title>
        <authorList>
            <person name="Liu F."/>
        </authorList>
    </citation>
    <scope>NUCLEOTIDE SEQUENCE</scope>
    <source>
        <strain evidence="2">LFL-14</strain>
    </source>
</reference>
<dbReference type="EMBL" id="JAODBU010000004">
    <property type="protein sequence ID" value="MCT7398456.1"/>
    <property type="molecule type" value="Genomic_DNA"/>
</dbReference>
<comment type="caution">
    <text evidence="2">The sequence shown here is derived from an EMBL/GenBank/DDBJ whole genome shotgun (WGS) entry which is preliminary data.</text>
</comment>
<dbReference type="InterPro" id="IPR015024">
    <property type="entry name" value="PoNi_N"/>
</dbReference>
<dbReference type="SUPFAM" id="SSF140731">
    <property type="entry name" value="PA2201 C-terminal domain-like"/>
    <property type="match status" value="1"/>
</dbReference>